<evidence type="ECO:0000313" key="11">
    <source>
        <dbReference type="RefSeq" id="XP_030985203.1"/>
    </source>
</evidence>
<evidence type="ECO:0000256" key="4">
    <source>
        <dbReference type="ARBA" id="ARBA00022801"/>
    </source>
</evidence>
<dbReference type="AlphaFoldDB" id="A0A6P8BD93"/>
<evidence type="ECO:0000256" key="2">
    <source>
        <dbReference type="ARBA" id="ARBA00006285"/>
    </source>
</evidence>
<dbReference type="InterPro" id="IPR052764">
    <property type="entry name" value="GH20_Enzymes"/>
</dbReference>
<dbReference type="InterPro" id="IPR029018">
    <property type="entry name" value="Hex-like_dom2"/>
</dbReference>
<evidence type="ECO:0000256" key="7">
    <source>
        <dbReference type="SAM" id="SignalP"/>
    </source>
</evidence>
<feature type="domain" description="Beta-hexosaminidase bacterial type N-terminal" evidence="9">
    <location>
        <begin position="67"/>
        <end position="150"/>
    </location>
</feature>
<name>A0A6P8BD93_PYRGI</name>
<dbReference type="InterPro" id="IPR025705">
    <property type="entry name" value="Beta_hexosaminidase_sua/sub"/>
</dbReference>
<evidence type="ECO:0000259" key="9">
    <source>
        <dbReference type="Pfam" id="PF02838"/>
    </source>
</evidence>
<dbReference type="PANTHER" id="PTHR43678">
    <property type="entry name" value="PUTATIVE (AFU_ORTHOLOGUE AFUA_2G00640)-RELATED"/>
    <property type="match status" value="1"/>
</dbReference>
<evidence type="ECO:0000259" key="8">
    <source>
        <dbReference type="Pfam" id="PF00728"/>
    </source>
</evidence>
<gene>
    <name evidence="11" type="ORF">PgNI_03441</name>
</gene>
<dbReference type="EC" id="3.2.1.52" evidence="3"/>
<proteinExistence type="inferred from homology"/>
<keyword evidence="5" id="KW-0326">Glycosidase</keyword>
<feature type="active site" description="Proton donor" evidence="6">
    <location>
        <position position="330"/>
    </location>
</feature>
<evidence type="ECO:0000256" key="5">
    <source>
        <dbReference type="ARBA" id="ARBA00023295"/>
    </source>
</evidence>
<dbReference type="InterPro" id="IPR017853">
    <property type="entry name" value="GH"/>
</dbReference>
<dbReference type="InterPro" id="IPR015883">
    <property type="entry name" value="Glyco_hydro_20_cat"/>
</dbReference>
<dbReference type="RefSeq" id="XP_030985203.1">
    <property type="nucleotide sequence ID" value="XM_031123496.1"/>
</dbReference>
<dbReference type="PRINTS" id="PR00738">
    <property type="entry name" value="GLHYDRLASE20"/>
</dbReference>
<dbReference type="InterPro" id="IPR015882">
    <property type="entry name" value="HEX_bac_N"/>
</dbReference>
<dbReference type="PANTHER" id="PTHR43678:SF1">
    <property type="entry name" value="BETA-N-ACETYLHEXOSAMINIDASE"/>
    <property type="match status" value="1"/>
</dbReference>
<dbReference type="CDD" id="cd06564">
    <property type="entry name" value="GH20_DspB_LnbB-like"/>
    <property type="match status" value="1"/>
</dbReference>
<dbReference type="Gene3D" id="3.30.379.10">
    <property type="entry name" value="Chitobiase/beta-hexosaminidase domain 2-like"/>
    <property type="match status" value="1"/>
</dbReference>
<accession>A0A6P8BD93</accession>
<sequence>MRSPVAFILALATVKSAIAFPGIPTSPFTQNGDGVLDLTGLKTIVVDELHADSRDTRGSTLIPPTLEEFAKTFAADVKSVFGHEVSVTRGSDAARDAIFLTLGEAGDYLDVAGRETSEGYTLETASDGVTITGASPLGVWWGTRTLVQQALLGQGSLPLGSAIDSPGWNSRGMMIDAARHYYPAEFLIEMCSYMSFFKQNTFQLHLSDNLWNNARIYTYERQMELYAAFRLDSDDPAVAGLNKRQNESYSREVFDEIQTKCAARGVTILPEIETPGHALVISQWKPEIGMSSDYSLLNISHPDTIPTVKEIWRVFLPWFQSKVVSIGADEYRDESLESSALAEEYTRFVNEMNDFIVSKSGKKVRVWGTFPPRKGGHVDTSVSVQHWAPWEAEPVADWLPNGYSVMNSGDRVYIVGKWSEPYPQELDQNFIFHGTPGGDAFAPNIFDPNNATLNVPRNESKIEGHIAPLWNDYGPNSTTVLETYWSWRNGLPALADKQWGGELTETEYPALFAALQPHIPDQNLERKIASQGPTILEYDFVSGQAGEGGQIQDLSGNGYHATTTCANSNEGIVLDSSCSVKTPLSSKGRNYTLSFSIKPTSDAKGPIFTGPDSALWYGNGTVDRVMMFSGESVYALNYTFPVGEWVDAKLIGSGDRTYLDVSASSGGTTSPTGPMEFLTIIGWNGERFVWEKMAFEAPLATIGGGGFEGIVSRMKLVDD</sequence>
<dbReference type="SUPFAM" id="SSF55545">
    <property type="entry name" value="beta-N-acetylhexosaminidase-like domain"/>
    <property type="match status" value="1"/>
</dbReference>
<feature type="signal peptide" evidence="7">
    <location>
        <begin position="1"/>
        <end position="19"/>
    </location>
</feature>
<evidence type="ECO:0000256" key="6">
    <source>
        <dbReference type="PIRSR" id="PIRSR625705-1"/>
    </source>
</evidence>
<dbReference type="Proteomes" id="UP000515153">
    <property type="component" value="Unplaced"/>
</dbReference>
<reference evidence="11" key="3">
    <citation type="submission" date="2025-08" db="UniProtKB">
        <authorList>
            <consortium name="RefSeq"/>
        </authorList>
    </citation>
    <scope>IDENTIFICATION</scope>
    <source>
        <strain evidence="11">NI907</strain>
    </source>
</reference>
<organism evidence="10 11">
    <name type="scientific">Pyricularia grisea</name>
    <name type="common">Crabgrass-specific blast fungus</name>
    <name type="synonym">Magnaporthe grisea</name>
    <dbReference type="NCBI Taxonomy" id="148305"/>
    <lineage>
        <taxon>Eukaryota</taxon>
        <taxon>Fungi</taxon>
        <taxon>Dikarya</taxon>
        <taxon>Ascomycota</taxon>
        <taxon>Pezizomycotina</taxon>
        <taxon>Sordariomycetes</taxon>
        <taxon>Sordariomycetidae</taxon>
        <taxon>Magnaporthales</taxon>
        <taxon>Pyriculariaceae</taxon>
        <taxon>Pyricularia</taxon>
    </lineage>
</organism>
<dbReference type="KEGG" id="pgri:PgNI_03441"/>
<dbReference type="Gene3D" id="3.20.20.80">
    <property type="entry name" value="Glycosidases"/>
    <property type="match status" value="1"/>
</dbReference>
<comment type="similarity">
    <text evidence="2">Belongs to the glycosyl hydrolase 20 family.</text>
</comment>
<dbReference type="SUPFAM" id="SSF51445">
    <property type="entry name" value="(Trans)glycosidases"/>
    <property type="match status" value="1"/>
</dbReference>
<evidence type="ECO:0000256" key="3">
    <source>
        <dbReference type="ARBA" id="ARBA00012663"/>
    </source>
</evidence>
<keyword evidence="7" id="KW-0732">Signal</keyword>
<evidence type="ECO:0000313" key="10">
    <source>
        <dbReference type="Proteomes" id="UP000515153"/>
    </source>
</evidence>
<protein>
    <recommendedName>
        <fullName evidence="3">beta-N-acetylhexosaminidase</fullName>
        <ecNumber evidence="3">3.2.1.52</ecNumber>
    </recommendedName>
</protein>
<dbReference type="GO" id="GO:0004563">
    <property type="term" value="F:beta-N-acetylhexosaminidase activity"/>
    <property type="evidence" value="ECO:0007669"/>
    <property type="project" value="UniProtKB-EC"/>
</dbReference>
<dbReference type="Pfam" id="PF00728">
    <property type="entry name" value="Glyco_hydro_20"/>
    <property type="match status" value="1"/>
</dbReference>
<dbReference type="Pfam" id="PF02838">
    <property type="entry name" value="Glyco_hydro_20b"/>
    <property type="match status" value="1"/>
</dbReference>
<feature type="domain" description="Glycoside hydrolase family 20 catalytic" evidence="8">
    <location>
        <begin position="171"/>
        <end position="499"/>
    </location>
</feature>
<feature type="chain" id="PRO_5028215328" description="beta-N-acetylhexosaminidase" evidence="7">
    <location>
        <begin position="20"/>
        <end position="719"/>
    </location>
</feature>
<reference evidence="11" key="2">
    <citation type="submission" date="2019-10" db="EMBL/GenBank/DDBJ databases">
        <authorList>
            <consortium name="NCBI Genome Project"/>
        </authorList>
    </citation>
    <scope>NUCLEOTIDE SEQUENCE</scope>
    <source>
        <strain evidence="11">NI907</strain>
    </source>
</reference>
<comment type="catalytic activity">
    <reaction evidence="1">
        <text>Hydrolysis of terminal non-reducing N-acetyl-D-hexosamine residues in N-acetyl-beta-D-hexosaminides.</text>
        <dbReference type="EC" id="3.2.1.52"/>
    </reaction>
</comment>
<reference evidence="11" key="1">
    <citation type="journal article" date="2019" name="Mol. Biol. Evol.">
        <title>Blast fungal genomes show frequent chromosomal changes, gene gains and losses, and effector gene turnover.</title>
        <authorList>
            <person name="Gomez Luciano L.B."/>
            <person name="Jason Tsai I."/>
            <person name="Chuma I."/>
            <person name="Tosa Y."/>
            <person name="Chen Y.H."/>
            <person name="Li J.Y."/>
            <person name="Li M.Y."/>
            <person name="Jade Lu M.Y."/>
            <person name="Nakayashiki H."/>
            <person name="Li W.H."/>
        </authorList>
    </citation>
    <scope>NUCLEOTIDE SEQUENCE</scope>
    <source>
        <strain evidence="11">NI907</strain>
    </source>
</reference>
<keyword evidence="4" id="KW-0378">Hydrolase</keyword>
<evidence type="ECO:0000256" key="1">
    <source>
        <dbReference type="ARBA" id="ARBA00001231"/>
    </source>
</evidence>
<dbReference type="GO" id="GO:0005975">
    <property type="term" value="P:carbohydrate metabolic process"/>
    <property type="evidence" value="ECO:0007669"/>
    <property type="project" value="InterPro"/>
</dbReference>
<dbReference type="GeneID" id="41958406"/>
<keyword evidence="10" id="KW-1185">Reference proteome</keyword>